<dbReference type="PANTHER" id="PTHR23500">
    <property type="entry name" value="SOLUTE CARRIER FAMILY 2, FACILITATED GLUCOSE TRANSPORTER"/>
    <property type="match status" value="1"/>
</dbReference>
<dbReference type="SUPFAM" id="SSF103473">
    <property type="entry name" value="MFS general substrate transporter"/>
    <property type="match status" value="1"/>
</dbReference>
<feature type="transmembrane region" description="Helical" evidence="10">
    <location>
        <begin position="352"/>
        <end position="376"/>
    </location>
</feature>
<dbReference type="Pfam" id="PF00083">
    <property type="entry name" value="Sugar_tr"/>
    <property type="match status" value="1"/>
</dbReference>
<proteinExistence type="inferred from homology"/>
<reference evidence="12 13" key="1">
    <citation type="submission" date="2021-03" db="EMBL/GenBank/DDBJ databases">
        <authorList>
            <person name="King G.J."/>
            <person name="Bancroft I."/>
            <person name="Baten A."/>
            <person name="Bloomfield J."/>
            <person name="Borpatragohain P."/>
            <person name="He Z."/>
            <person name="Irish N."/>
            <person name="Irwin J."/>
            <person name="Liu K."/>
            <person name="Mauleon R.P."/>
            <person name="Moore J."/>
            <person name="Morris R."/>
            <person name="Ostergaard L."/>
            <person name="Wang B."/>
            <person name="Wells R."/>
        </authorList>
    </citation>
    <scope>NUCLEOTIDE SEQUENCE [LARGE SCALE GENOMIC DNA]</scope>
    <source>
        <strain evidence="12">R-o-18</strain>
        <tissue evidence="12">Leaf</tissue>
    </source>
</reference>
<comment type="similarity">
    <text evidence="2 9">Belongs to the major facilitator superfamily. Sugar transporter (TC 2.A.1.1) family.</text>
</comment>
<dbReference type="PRINTS" id="PR00171">
    <property type="entry name" value="SUGRTRNSPORT"/>
</dbReference>
<keyword evidence="7 10" id="KW-1133">Transmembrane helix</keyword>
<dbReference type="InterPro" id="IPR020846">
    <property type="entry name" value="MFS_dom"/>
</dbReference>
<feature type="transmembrane region" description="Helical" evidence="10">
    <location>
        <begin position="321"/>
        <end position="345"/>
    </location>
</feature>
<sequence length="564" mass="61010">MAIGGLALDVAGGSGNIEAKITAAVVMTCVVAASGGLIFGYDIGISGGVTTMKPFLENFFPTVLKNATEAKPDVYCVYDSQLLTAFTSSLYVAGLVASLVASRLTAAYGRRTTMILGGLTFLFGAVISGLAANIAMLLSGRILLGFGVGFTNQAAPVYLSEVAPPQWRGAFNTGFQFFIGVGVVSANFLNYLTADHHSGWRISLGLAALPAVIMTFGCLFISDTPSSLLARGNHDHARVSLFKIRGAKNSADVEAELAELVKSSQLAIEARAEPFKTILERQYRPQLVVAMAIPCFQQLTGITINAFYAPVLFRSVGFGSAPALVATLILGLVNLGSILISTMVIDRFGRRFLFIVGGIQMFVCQVAVAALLAATVGDAGDGEMTKGYAVTVVVLLCIYAAGFGWSWGPLSWLVPSEIFPLKLRPAGQSLSVAVNFAVTFLIAQTFLATLCHFKFGAFLFYGGWILTMTVFVVMFLPETKGIHVDSMYQVWEKHWFWQRYQGSELRNPINGVWKEFQLWQISVLKNCKECRYGDEVPVYVPQGETVLISYAPQGDKTDRVEDRW</sequence>
<evidence type="ECO:0000256" key="2">
    <source>
        <dbReference type="ARBA" id="ARBA00010992"/>
    </source>
</evidence>
<dbReference type="PROSITE" id="PS00217">
    <property type="entry name" value="SUGAR_TRANSPORT_2"/>
    <property type="match status" value="1"/>
</dbReference>
<dbReference type="PANTHER" id="PTHR23500:SF44">
    <property type="entry name" value="SUGAR TRANSPORT PROTEIN 5"/>
    <property type="match status" value="1"/>
</dbReference>
<evidence type="ECO:0000256" key="1">
    <source>
        <dbReference type="ARBA" id="ARBA00004141"/>
    </source>
</evidence>
<feature type="transmembrane region" description="Helical" evidence="10">
    <location>
        <begin position="388"/>
        <end position="408"/>
    </location>
</feature>
<dbReference type="InterPro" id="IPR005829">
    <property type="entry name" value="Sugar_transporter_CS"/>
</dbReference>
<gene>
    <name evidence="12" type="primary">A08p012520.1_BraROA</name>
    <name evidence="12" type="ORF">IGI04_030687</name>
</gene>
<dbReference type="EMBL" id="JADBGQ010000007">
    <property type="protein sequence ID" value="KAG5389146.1"/>
    <property type="molecule type" value="Genomic_DNA"/>
</dbReference>
<dbReference type="PROSITE" id="PS50850">
    <property type="entry name" value="MFS"/>
    <property type="match status" value="1"/>
</dbReference>
<evidence type="ECO:0000256" key="3">
    <source>
        <dbReference type="ARBA" id="ARBA00022448"/>
    </source>
</evidence>
<evidence type="ECO:0000256" key="4">
    <source>
        <dbReference type="ARBA" id="ARBA00022597"/>
    </source>
</evidence>
<evidence type="ECO:0000256" key="5">
    <source>
        <dbReference type="ARBA" id="ARBA00022692"/>
    </source>
</evidence>
<keyword evidence="13" id="KW-1185">Reference proteome</keyword>
<comment type="subcellular location">
    <subcellularLocation>
        <location evidence="1">Membrane</location>
        <topology evidence="1">Multi-pass membrane protein</topology>
    </subcellularLocation>
</comment>
<keyword evidence="8 10" id="KW-0472">Membrane</keyword>
<keyword evidence="3 9" id="KW-0813">Transport</keyword>
<keyword evidence="4" id="KW-0762">Sugar transport</keyword>
<accession>A0ABQ7LRF9</accession>
<dbReference type="CDD" id="cd17361">
    <property type="entry name" value="MFS_STP"/>
    <property type="match status" value="1"/>
</dbReference>
<dbReference type="Proteomes" id="UP000823674">
    <property type="component" value="Chromosome A08"/>
</dbReference>
<comment type="caution">
    <text evidence="12">The sequence shown here is derived from an EMBL/GenBank/DDBJ whole genome shotgun (WGS) entry which is preliminary data.</text>
</comment>
<evidence type="ECO:0000256" key="9">
    <source>
        <dbReference type="RuleBase" id="RU003346"/>
    </source>
</evidence>
<name>A0ABQ7LRF9_BRACM</name>
<dbReference type="InterPro" id="IPR036259">
    <property type="entry name" value="MFS_trans_sf"/>
</dbReference>
<dbReference type="InterPro" id="IPR044778">
    <property type="entry name" value="MFS_STP/MST-like_plant"/>
</dbReference>
<keyword evidence="6" id="KW-0769">Symport</keyword>
<evidence type="ECO:0000313" key="12">
    <source>
        <dbReference type="EMBL" id="KAG5389146.1"/>
    </source>
</evidence>
<evidence type="ECO:0000256" key="6">
    <source>
        <dbReference type="ARBA" id="ARBA00022847"/>
    </source>
</evidence>
<feature type="transmembrane region" description="Helical" evidence="10">
    <location>
        <begin position="455"/>
        <end position="476"/>
    </location>
</feature>
<evidence type="ECO:0000313" key="13">
    <source>
        <dbReference type="Proteomes" id="UP000823674"/>
    </source>
</evidence>
<feature type="transmembrane region" description="Helical" evidence="10">
    <location>
        <begin position="113"/>
        <end position="136"/>
    </location>
</feature>
<protein>
    <recommendedName>
        <fullName evidence="11">Major facilitator superfamily (MFS) profile domain-containing protein</fullName>
    </recommendedName>
</protein>
<dbReference type="NCBIfam" id="TIGR00879">
    <property type="entry name" value="SP"/>
    <property type="match status" value="1"/>
</dbReference>
<feature type="transmembrane region" description="Helical" evidence="10">
    <location>
        <begin position="200"/>
        <end position="221"/>
    </location>
</feature>
<feature type="transmembrane region" description="Helical" evidence="10">
    <location>
        <begin position="21"/>
        <end position="41"/>
    </location>
</feature>
<evidence type="ECO:0000256" key="8">
    <source>
        <dbReference type="ARBA" id="ARBA00023136"/>
    </source>
</evidence>
<organism evidence="12 13">
    <name type="scientific">Brassica rapa subsp. trilocularis</name>
    <dbReference type="NCBI Taxonomy" id="1813537"/>
    <lineage>
        <taxon>Eukaryota</taxon>
        <taxon>Viridiplantae</taxon>
        <taxon>Streptophyta</taxon>
        <taxon>Embryophyta</taxon>
        <taxon>Tracheophyta</taxon>
        <taxon>Spermatophyta</taxon>
        <taxon>Magnoliopsida</taxon>
        <taxon>eudicotyledons</taxon>
        <taxon>Gunneridae</taxon>
        <taxon>Pentapetalae</taxon>
        <taxon>rosids</taxon>
        <taxon>malvids</taxon>
        <taxon>Brassicales</taxon>
        <taxon>Brassicaceae</taxon>
        <taxon>Brassiceae</taxon>
        <taxon>Brassica</taxon>
    </lineage>
</organism>
<evidence type="ECO:0000256" key="10">
    <source>
        <dbReference type="SAM" id="Phobius"/>
    </source>
</evidence>
<evidence type="ECO:0000259" key="11">
    <source>
        <dbReference type="PROSITE" id="PS50850"/>
    </source>
</evidence>
<evidence type="ECO:0000256" key="7">
    <source>
        <dbReference type="ARBA" id="ARBA00022989"/>
    </source>
</evidence>
<dbReference type="InterPro" id="IPR005828">
    <property type="entry name" value="MFS_sugar_transport-like"/>
</dbReference>
<feature type="transmembrane region" description="Helical" evidence="10">
    <location>
        <begin position="287"/>
        <end position="309"/>
    </location>
</feature>
<feature type="domain" description="Major facilitator superfamily (MFS) profile" evidence="11">
    <location>
        <begin position="28"/>
        <end position="480"/>
    </location>
</feature>
<dbReference type="InterPro" id="IPR045262">
    <property type="entry name" value="STP/PLT_plant"/>
</dbReference>
<dbReference type="InterPro" id="IPR003663">
    <property type="entry name" value="Sugar/inositol_transpt"/>
</dbReference>
<feature type="transmembrane region" description="Helical" evidence="10">
    <location>
        <begin position="429"/>
        <end position="449"/>
    </location>
</feature>
<feature type="transmembrane region" description="Helical" evidence="10">
    <location>
        <begin position="82"/>
        <end position="101"/>
    </location>
</feature>
<dbReference type="Gene3D" id="1.20.1250.20">
    <property type="entry name" value="MFS general substrate transporter like domains"/>
    <property type="match status" value="1"/>
</dbReference>
<keyword evidence="5 10" id="KW-0812">Transmembrane</keyword>